<dbReference type="PANTHER" id="PTHR10638">
    <property type="entry name" value="COPPER AMINE OXIDASE"/>
    <property type="match status" value="1"/>
</dbReference>
<dbReference type="InterPro" id="IPR000269">
    <property type="entry name" value="Cu_amine_oxidase"/>
</dbReference>
<gene>
    <name evidence="5" type="ORF">HG543_38315</name>
</gene>
<dbReference type="Proteomes" id="UP000518300">
    <property type="component" value="Unassembled WGS sequence"/>
</dbReference>
<organism evidence="5 6">
    <name type="scientific">Pyxidicoccus fallax</name>
    <dbReference type="NCBI Taxonomy" id="394095"/>
    <lineage>
        <taxon>Bacteria</taxon>
        <taxon>Pseudomonadati</taxon>
        <taxon>Myxococcota</taxon>
        <taxon>Myxococcia</taxon>
        <taxon>Myxococcales</taxon>
        <taxon>Cystobacterineae</taxon>
        <taxon>Myxococcaceae</taxon>
        <taxon>Pyxidicoccus</taxon>
    </lineage>
</organism>
<sequence length="414" mass="45677">MSGYRFISGLVGLGILLGFSQPVEAACTYAACTSLSSVDHTFTSGTRWTFSVQNCPCEGLTIRNAYFTPRGGTSRLVLSQAAIAEIHVPYLVGTPRLLDVTRDSEGLGVRALQLNQAECAGGTRLASNRICMNVEDRGYAWKMSTSFQLGELVSVSMASQLGTYMYINRWEFHDDGTLQPMLGMTGRLAYYGTTAAHAPYGSRVDAVANPTPSYGLTHMHNVYYRLDFDLGGSSNDAIARMTLQPSMAPSPDSTCSTPGTCWTNVETPILTEAAHNIVAENYSTWHIYDKQLTNSDGRNVGYELVPKLDGLWTGQVTTAEPWSEHEVWVTRFNDCETLAARNVPPHIRPTCTSAPAHVGAMVDGQSVDGQDLVVWYVNRHLHTPRDEDEVNMPTEWMSFVLKPRSFHYRNPLEP</sequence>
<feature type="chain" id="PRO_5033004604" description="Amine oxidase" evidence="3">
    <location>
        <begin position="26"/>
        <end position="414"/>
    </location>
</feature>
<evidence type="ECO:0000256" key="3">
    <source>
        <dbReference type="SAM" id="SignalP"/>
    </source>
</evidence>
<accession>A0A848LRU8</accession>
<dbReference type="GO" id="GO:0048038">
    <property type="term" value="F:quinone binding"/>
    <property type="evidence" value="ECO:0007669"/>
    <property type="project" value="InterPro"/>
</dbReference>
<dbReference type="GO" id="GO:0005507">
    <property type="term" value="F:copper ion binding"/>
    <property type="evidence" value="ECO:0007669"/>
    <property type="project" value="InterPro"/>
</dbReference>
<protein>
    <recommendedName>
        <fullName evidence="2">Amine oxidase</fullName>
        <ecNumber evidence="2">1.4.3.-</ecNumber>
    </recommendedName>
</protein>
<feature type="domain" description="Copper amine oxidase catalytic" evidence="4">
    <location>
        <begin position="120"/>
        <end position="411"/>
    </location>
</feature>
<evidence type="ECO:0000256" key="2">
    <source>
        <dbReference type="RuleBase" id="RU000672"/>
    </source>
</evidence>
<dbReference type="AlphaFoldDB" id="A0A848LRU8"/>
<comment type="cofactor">
    <cofactor evidence="2">
        <name>Cu cation</name>
        <dbReference type="ChEBI" id="CHEBI:23378"/>
    </cofactor>
    <text evidence="2">Contains 1 topaquinone per subunit.</text>
</comment>
<feature type="signal peptide" evidence="3">
    <location>
        <begin position="1"/>
        <end position="25"/>
    </location>
</feature>
<dbReference type="RefSeq" id="WP_169349879.1">
    <property type="nucleotide sequence ID" value="NZ_JABBJJ010000261.1"/>
</dbReference>
<dbReference type="InterPro" id="IPR015798">
    <property type="entry name" value="Cu_amine_oxidase_C"/>
</dbReference>
<name>A0A848LRU8_9BACT</name>
<keyword evidence="2" id="KW-0186">Copper</keyword>
<dbReference type="EC" id="1.4.3.-" evidence="2"/>
<keyword evidence="2" id="KW-0479">Metal-binding</keyword>
<evidence type="ECO:0000313" key="5">
    <source>
        <dbReference type="EMBL" id="NMO20667.1"/>
    </source>
</evidence>
<dbReference type="SUPFAM" id="SSF49998">
    <property type="entry name" value="Amine oxidase catalytic domain"/>
    <property type="match status" value="1"/>
</dbReference>
<feature type="modified residue" description="2',4',5'-topaquinone" evidence="1">
    <location>
        <position position="164"/>
    </location>
</feature>
<proteinExistence type="inferred from homology"/>
<dbReference type="InterPro" id="IPR036460">
    <property type="entry name" value="Cu_amine_oxidase_C_sf"/>
</dbReference>
<evidence type="ECO:0000256" key="1">
    <source>
        <dbReference type="PIRSR" id="PIRSR600269-51"/>
    </source>
</evidence>
<comment type="similarity">
    <text evidence="2">Belongs to the copper/topaquinone oxidase family.</text>
</comment>
<dbReference type="Pfam" id="PF01179">
    <property type="entry name" value="Cu_amine_oxid"/>
    <property type="match status" value="1"/>
</dbReference>
<comment type="PTM">
    <text evidence="1 2">Topaquinone (TPQ) is generated by copper-dependent autoxidation of a specific tyrosyl residue.</text>
</comment>
<comment type="caution">
    <text evidence="5">The sequence shown here is derived from an EMBL/GenBank/DDBJ whole genome shotgun (WGS) entry which is preliminary data.</text>
</comment>
<keyword evidence="2" id="KW-0560">Oxidoreductase</keyword>
<evidence type="ECO:0000313" key="6">
    <source>
        <dbReference type="Proteomes" id="UP000518300"/>
    </source>
</evidence>
<dbReference type="Gene3D" id="2.70.98.20">
    <property type="entry name" value="Copper amine oxidase, catalytic domain"/>
    <property type="match status" value="1"/>
</dbReference>
<dbReference type="EMBL" id="JABBJJ010000261">
    <property type="protein sequence ID" value="NMO20667.1"/>
    <property type="molecule type" value="Genomic_DNA"/>
</dbReference>
<keyword evidence="1 2" id="KW-0801">TPQ</keyword>
<reference evidence="5 6" key="1">
    <citation type="submission" date="2020-04" db="EMBL/GenBank/DDBJ databases">
        <title>Draft genome of Pyxidicoccus fallax type strain.</title>
        <authorList>
            <person name="Whitworth D.E."/>
        </authorList>
    </citation>
    <scope>NUCLEOTIDE SEQUENCE [LARGE SCALE GENOMIC DNA]</scope>
    <source>
        <strain evidence="5 6">DSM 14698</strain>
    </source>
</reference>
<dbReference type="GO" id="GO:0008131">
    <property type="term" value="F:primary methylamine oxidase activity"/>
    <property type="evidence" value="ECO:0007669"/>
    <property type="project" value="InterPro"/>
</dbReference>
<keyword evidence="3" id="KW-0732">Signal</keyword>
<evidence type="ECO:0000259" key="4">
    <source>
        <dbReference type="Pfam" id="PF01179"/>
    </source>
</evidence>
<keyword evidence="6" id="KW-1185">Reference proteome</keyword>
<dbReference type="GO" id="GO:0009308">
    <property type="term" value="P:amine metabolic process"/>
    <property type="evidence" value="ECO:0007669"/>
    <property type="project" value="UniProtKB-UniRule"/>
</dbReference>